<name>A0A7J7HTX3_CAMSI</name>
<feature type="transmembrane region" description="Helical" evidence="1">
    <location>
        <begin position="91"/>
        <end position="110"/>
    </location>
</feature>
<proteinExistence type="predicted"/>
<keyword evidence="1" id="KW-0472">Membrane</keyword>
<gene>
    <name evidence="2" type="ORF">HYC85_008324</name>
</gene>
<keyword evidence="1" id="KW-1133">Transmembrane helix</keyword>
<protein>
    <submittedName>
        <fullName evidence="2">Uncharacterized protein</fullName>
    </submittedName>
</protein>
<organism evidence="2 3">
    <name type="scientific">Camellia sinensis</name>
    <name type="common">Tea plant</name>
    <name type="synonym">Thea sinensis</name>
    <dbReference type="NCBI Taxonomy" id="4442"/>
    <lineage>
        <taxon>Eukaryota</taxon>
        <taxon>Viridiplantae</taxon>
        <taxon>Streptophyta</taxon>
        <taxon>Embryophyta</taxon>
        <taxon>Tracheophyta</taxon>
        <taxon>Spermatophyta</taxon>
        <taxon>Magnoliopsida</taxon>
        <taxon>eudicotyledons</taxon>
        <taxon>Gunneridae</taxon>
        <taxon>Pentapetalae</taxon>
        <taxon>asterids</taxon>
        <taxon>Ericales</taxon>
        <taxon>Theaceae</taxon>
        <taxon>Camellia</taxon>
    </lineage>
</organism>
<reference evidence="2 3" key="2">
    <citation type="submission" date="2020-07" db="EMBL/GenBank/DDBJ databases">
        <title>Genome assembly of wild tea tree DASZ reveals pedigree and selection history of tea varieties.</title>
        <authorList>
            <person name="Zhang W."/>
        </authorList>
    </citation>
    <scope>NUCLEOTIDE SEQUENCE [LARGE SCALE GENOMIC DNA]</scope>
    <source>
        <strain evidence="3">cv. G240</strain>
        <tissue evidence="2">Leaf</tissue>
    </source>
</reference>
<reference evidence="3" key="1">
    <citation type="journal article" date="2020" name="Nat. Commun.">
        <title>Genome assembly of wild tea tree DASZ reveals pedigree and selection history of tea varieties.</title>
        <authorList>
            <person name="Zhang W."/>
            <person name="Zhang Y."/>
            <person name="Qiu H."/>
            <person name="Guo Y."/>
            <person name="Wan H."/>
            <person name="Zhang X."/>
            <person name="Scossa F."/>
            <person name="Alseekh S."/>
            <person name="Zhang Q."/>
            <person name="Wang P."/>
            <person name="Xu L."/>
            <person name="Schmidt M.H."/>
            <person name="Jia X."/>
            <person name="Li D."/>
            <person name="Zhu A."/>
            <person name="Guo F."/>
            <person name="Chen W."/>
            <person name="Ni D."/>
            <person name="Usadel B."/>
            <person name="Fernie A.R."/>
            <person name="Wen W."/>
        </authorList>
    </citation>
    <scope>NUCLEOTIDE SEQUENCE [LARGE SCALE GENOMIC DNA]</scope>
    <source>
        <strain evidence="3">cv. G240</strain>
    </source>
</reference>
<dbReference type="AlphaFoldDB" id="A0A7J7HTX3"/>
<keyword evidence="3" id="KW-1185">Reference proteome</keyword>
<dbReference type="Proteomes" id="UP000593564">
    <property type="component" value="Unassembled WGS sequence"/>
</dbReference>
<dbReference type="EMBL" id="JACBKZ010000003">
    <property type="protein sequence ID" value="KAF5955468.1"/>
    <property type="molecule type" value="Genomic_DNA"/>
</dbReference>
<comment type="caution">
    <text evidence="2">The sequence shown here is derived from an EMBL/GenBank/DDBJ whole genome shotgun (WGS) entry which is preliminary data.</text>
</comment>
<evidence type="ECO:0000313" key="3">
    <source>
        <dbReference type="Proteomes" id="UP000593564"/>
    </source>
</evidence>
<evidence type="ECO:0000313" key="2">
    <source>
        <dbReference type="EMBL" id="KAF5955468.1"/>
    </source>
</evidence>
<accession>A0A7J7HTX3</accession>
<keyword evidence="1" id="KW-0812">Transmembrane</keyword>
<sequence length="114" mass="13557">MSSAFGNSVCALIRFWLCVFVLRRYSFRLLALIYVPSVRCFVGFWFSVAPDLNLPSVVSWTKFYSYTSCTWWKGLRDFLFEMWLLDISWKITRSNLFCWILALTICSFYIKVQV</sequence>
<feature type="transmembrane region" description="Helical" evidence="1">
    <location>
        <begin position="29"/>
        <end position="48"/>
    </location>
</feature>
<evidence type="ECO:0000256" key="1">
    <source>
        <dbReference type="SAM" id="Phobius"/>
    </source>
</evidence>
<feature type="transmembrane region" description="Helical" evidence="1">
    <location>
        <begin position="6"/>
        <end position="22"/>
    </location>
</feature>